<keyword evidence="2" id="KW-1185">Reference proteome</keyword>
<dbReference type="Proteomes" id="UP001653162">
    <property type="component" value="Segment"/>
</dbReference>
<proteinExistence type="predicted"/>
<name>A0ACA8SAR6_9CAUD</name>
<evidence type="ECO:0000313" key="2">
    <source>
        <dbReference type="Proteomes" id="UP001653162"/>
    </source>
</evidence>
<dbReference type="EMBL" id="LC739541">
    <property type="protein sequence ID" value="BDU14272.1"/>
    <property type="molecule type" value="Genomic_DNA"/>
</dbReference>
<accession>A0ACA8SAR6</accession>
<reference evidence="1 2" key="1">
    <citation type="journal article" date="2023" name="Phage (New Rochelle)">
        <title>Tailoring Effective Phage Cocktails for Long-Term Lysis of Escherichia coli Based on Physiological Properties of Constituent Phages.</title>
        <authorList>
            <person name="Kaneko T."/>
            <person name="Osaka T."/>
            <person name="Tsuneda S."/>
        </authorList>
    </citation>
    <scope>NUCLEOTIDE SEQUENCE [LARGE SCALE GENOMIC DNA]</scope>
    <source>
        <strain evidence="2">phiWec193</strain>
    </source>
</reference>
<evidence type="ECO:0000313" key="1">
    <source>
        <dbReference type="EMBL" id="BDU14272.1"/>
    </source>
</evidence>
<protein>
    <submittedName>
        <fullName evidence="1">Uncharacterized protein</fullName>
    </submittedName>
</protein>
<sequence length="76" mass="8703">MNGSRRGRGVSCIFNLYIMHTLVNQSHLNLFTTQSGLRQILPIKPELFIENTTTPLKSLILHINPTDIHPPYLTYL</sequence>
<organism evidence="1 2">
    <name type="scientific">Escherichia phage phiWec193</name>
    <dbReference type="NCBI Taxonomy" id="2992788"/>
    <lineage>
        <taxon>Viruses</taxon>
        <taxon>Duplodnaviria</taxon>
        <taxon>Heunggongvirae</taxon>
        <taxon>Uroviricota</taxon>
        <taxon>Caudoviricetes</taxon>
        <taxon>Vequintavirinae</taxon>
        <taxon>Vequintavirus</taxon>
        <taxon>Vequintavirus phiWec193</taxon>
    </lineage>
</organism>